<evidence type="ECO:0000256" key="1">
    <source>
        <dbReference type="ARBA" id="ARBA00009941"/>
    </source>
</evidence>
<proteinExistence type="inferred from homology"/>
<reference evidence="11" key="1">
    <citation type="submission" date="2020-07" db="EMBL/GenBank/DDBJ databases">
        <title>Ethylene signaling mediates host invasion by parasitic plants.</title>
        <authorList>
            <person name="Yoshida S."/>
        </authorList>
    </citation>
    <scope>NUCLEOTIDE SEQUENCE</scope>
    <source>
        <strain evidence="11">Okayama</strain>
    </source>
</reference>
<keyword evidence="12" id="KW-1185">Reference proteome</keyword>
<organism evidence="11 12">
    <name type="scientific">Phtheirospermum japonicum</name>
    <dbReference type="NCBI Taxonomy" id="374723"/>
    <lineage>
        <taxon>Eukaryota</taxon>
        <taxon>Viridiplantae</taxon>
        <taxon>Streptophyta</taxon>
        <taxon>Embryophyta</taxon>
        <taxon>Tracheophyta</taxon>
        <taxon>Spermatophyta</taxon>
        <taxon>Magnoliopsida</taxon>
        <taxon>eudicotyledons</taxon>
        <taxon>Gunneridae</taxon>
        <taxon>Pentapetalae</taxon>
        <taxon>asterids</taxon>
        <taxon>lamiids</taxon>
        <taxon>Lamiales</taxon>
        <taxon>Orobanchaceae</taxon>
        <taxon>Orobanchaceae incertae sedis</taxon>
        <taxon>Phtheirospermum</taxon>
    </lineage>
</organism>
<dbReference type="InterPro" id="IPR001096">
    <property type="entry name" value="Peptidase_C13"/>
</dbReference>
<protein>
    <submittedName>
        <fullName evidence="11">Vacuolar-processing enzyme gamma-isozyme</fullName>
    </submittedName>
</protein>
<dbReference type="PIRSF" id="PIRSF019663">
    <property type="entry name" value="Legumain"/>
    <property type="match status" value="1"/>
</dbReference>
<feature type="chain" id="PRO_5032990934" evidence="9">
    <location>
        <begin position="20"/>
        <end position="482"/>
    </location>
</feature>
<dbReference type="PANTHER" id="PTHR12000:SF50">
    <property type="entry name" value="VACUOLAR-PROCESSING ENZYME GAMMA-ISOZYME"/>
    <property type="match status" value="1"/>
</dbReference>
<name>A0A830C185_9LAMI</name>
<keyword evidence="7" id="KW-0325">Glycoprotein</keyword>
<evidence type="ECO:0000313" key="11">
    <source>
        <dbReference type="EMBL" id="GFP88051.1"/>
    </source>
</evidence>
<evidence type="ECO:0000256" key="5">
    <source>
        <dbReference type="ARBA" id="ARBA00022807"/>
    </source>
</evidence>
<keyword evidence="5" id="KW-0788">Thiol protease</keyword>
<accession>A0A830C185</accession>
<keyword evidence="2" id="KW-0645">Protease</keyword>
<dbReference type="OrthoDB" id="192611at2759"/>
<dbReference type="Gene3D" id="3.40.50.1460">
    <property type="match status" value="1"/>
</dbReference>
<evidence type="ECO:0000256" key="4">
    <source>
        <dbReference type="ARBA" id="ARBA00022801"/>
    </source>
</evidence>
<keyword evidence="3 9" id="KW-0732">Signal</keyword>
<dbReference type="PANTHER" id="PTHR12000">
    <property type="entry name" value="HEMOGLOBINASE FAMILY MEMBER"/>
    <property type="match status" value="1"/>
</dbReference>
<feature type="signal peptide" evidence="9">
    <location>
        <begin position="1"/>
        <end position="19"/>
    </location>
</feature>
<feature type="active site" description="Nucleophile" evidence="8">
    <location>
        <position position="203"/>
    </location>
</feature>
<dbReference type="GO" id="GO:0006624">
    <property type="term" value="P:vacuolar protein processing"/>
    <property type="evidence" value="ECO:0007669"/>
    <property type="project" value="TreeGrafter"/>
</dbReference>
<evidence type="ECO:0000259" key="10">
    <source>
        <dbReference type="Pfam" id="PF20985"/>
    </source>
</evidence>
<dbReference type="InterPro" id="IPR043577">
    <property type="entry name" value="AE"/>
</dbReference>
<dbReference type="PRINTS" id="PR00776">
    <property type="entry name" value="HEMOGLOBNASE"/>
</dbReference>
<comment type="similarity">
    <text evidence="1">Belongs to the peptidase C13 family.</text>
</comment>
<comment type="caution">
    <text evidence="11">The sequence shown here is derived from an EMBL/GenBank/DDBJ whole genome shotgun (WGS) entry which is preliminary data.</text>
</comment>
<dbReference type="GO" id="GO:0005773">
    <property type="term" value="C:vacuole"/>
    <property type="evidence" value="ECO:0007669"/>
    <property type="project" value="GOC"/>
</dbReference>
<dbReference type="Proteomes" id="UP000653305">
    <property type="component" value="Unassembled WGS sequence"/>
</dbReference>
<evidence type="ECO:0000256" key="3">
    <source>
        <dbReference type="ARBA" id="ARBA00022729"/>
    </source>
</evidence>
<dbReference type="Pfam" id="PF20985">
    <property type="entry name" value="Legum_prodom"/>
    <property type="match status" value="1"/>
</dbReference>
<evidence type="ECO:0000313" key="12">
    <source>
        <dbReference type="Proteomes" id="UP000653305"/>
    </source>
</evidence>
<feature type="active site" evidence="8">
    <location>
        <position position="161"/>
    </location>
</feature>
<dbReference type="InterPro" id="IPR046427">
    <property type="entry name" value="Legumain_prodom_sf"/>
</dbReference>
<evidence type="ECO:0000256" key="6">
    <source>
        <dbReference type="ARBA" id="ARBA00023157"/>
    </source>
</evidence>
<sequence length="482" mass="53778">MITGALFLLAISFSTVANGRDDLPSEAGRFLRGTHNHGSNGTRWAVLVAGSHHYLNYRHQADVCHAYQILKRGGLEDKHIIVFMYDDIAHNSENPKPSTIVNKPNGTNVYYKVPKDYVGHQVTADNLYAVILGNKTAVNGGSRKVVKSGPNDHIFIFFSGHGSPGILGMPNAPYIIANDLIKVLKMKHQFGTYKSLVFYLEACEGGSIFEGLLPEGMNIYATTASNSTELSWATYCEEEEAYCEEEYDTCLGDLYSVSWMEDSDKHNRKIETLRQQYQRVKKLTAVGVEHNRSYSSHVMQYGDVKLSVETLSVYMGEKNITRTHTLADDEYTMSPFPMVVKQRDADLLYYRQKLRKAPEGSAEKSEAQKQLVEATGHRMHVDNSIELIGNLLFGTDKGPQVMMSVRPAGQPLVDDWKCLKSMVRTFESHCGSLSQYGMKYTRSLANICNAGVKTKQMAKASAQACTSIPSNRWSSLKEGFSV</sequence>
<keyword evidence="4" id="KW-0378">Hydrolase</keyword>
<dbReference type="InterPro" id="IPR048501">
    <property type="entry name" value="Legum_prodom"/>
</dbReference>
<evidence type="ECO:0000256" key="7">
    <source>
        <dbReference type="ARBA" id="ARBA00023180"/>
    </source>
</evidence>
<keyword evidence="6" id="KW-1015">Disulfide bond</keyword>
<dbReference type="EMBL" id="BMAC01000160">
    <property type="protein sequence ID" value="GFP88051.1"/>
    <property type="molecule type" value="Genomic_DNA"/>
</dbReference>
<evidence type="ECO:0000256" key="9">
    <source>
        <dbReference type="SAM" id="SignalP"/>
    </source>
</evidence>
<evidence type="ECO:0000256" key="8">
    <source>
        <dbReference type="PIRSR" id="PIRSR019663-1"/>
    </source>
</evidence>
<dbReference type="Pfam" id="PF01650">
    <property type="entry name" value="Peptidase_C13"/>
    <property type="match status" value="1"/>
</dbReference>
<dbReference type="CDD" id="cd21115">
    <property type="entry name" value="legumain_C"/>
    <property type="match status" value="1"/>
</dbReference>
<dbReference type="PIRSF" id="PIRSF500139">
    <property type="entry name" value="AE"/>
    <property type="match status" value="1"/>
</dbReference>
<dbReference type="FunFam" id="3.40.50.1460:FF:000005">
    <property type="entry name" value="Vacuolar-processing enzyme beta-isozyme"/>
    <property type="match status" value="1"/>
</dbReference>
<evidence type="ECO:0000256" key="2">
    <source>
        <dbReference type="ARBA" id="ARBA00022670"/>
    </source>
</evidence>
<dbReference type="AlphaFoldDB" id="A0A830C185"/>
<dbReference type="GO" id="GO:0004197">
    <property type="term" value="F:cysteine-type endopeptidase activity"/>
    <property type="evidence" value="ECO:0007669"/>
    <property type="project" value="InterPro"/>
</dbReference>
<dbReference type="Gene3D" id="1.10.132.130">
    <property type="match status" value="1"/>
</dbReference>
<feature type="domain" description="Legumain prodomain" evidence="10">
    <location>
        <begin position="369"/>
        <end position="465"/>
    </location>
</feature>
<gene>
    <name evidence="11" type="ORF">PHJA_000948800</name>
</gene>
<dbReference type="FunFam" id="1.10.132.130:FF:000001">
    <property type="entry name" value="Vacuolar-processing enzyme beta-isozyme"/>
    <property type="match status" value="1"/>
</dbReference>
<dbReference type="GO" id="GO:0051603">
    <property type="term" value="P:proteolysis involved in protein catabolic process"/>
    <property type="evidence" value="ECO:0007669"/>
    <property type="project" value="InterPro"/>
</dbReference>